<dbReference type="PROSITE" id="PS52029">
    <property type="entry name" value="LD_TPASE"/>
    <property type="match status" value="1"/>
</dbReference>
<reference evidence="10 11" key="1">
    <citation type="submission" date="2020-11" db="EMBL/GenBank/DDBJ databases">
        <title>Description of Pontivivens ytuae sp. nov. isolated from deep sea sediment of Mariana Trench.</title>
        <authorList>
            <person name="Wang Z."/>
            <person name="Sun Q.-L."/>
            <person name="Xu X.-D."/>
            <person name="Tang Y.-Z."/>
            <person name="Zhang J."/>
        </authorList>
    </citation>
    <scope>NUCLEOTIDE SEQUENCE [LARGE SCALE GENOMIC DNA]</scope>
    <source>
        <strain evidence="10 11">MT2928</strain>
    </source>
</reference>
<evidence type="ECO:0000256" key="6">
    <source>
        <dbReference type="ARBA" id="ARBA00023316"/>
    </source>
</evidence>
<dbReference type="PANTHER" id="PTHR41533">
    <property type="entry name" value="L,D-TRANSPEPTIDASE HI_1667-RELATED"/>
    <property type="match status" value="1"/>
</dbReference>
<evidence type="ECO:0000256" key="2">
    <source>
        <dbReference type="ARBA" id="ARBA00005992"/>
    </source>
</evidence>
<feature type="region of interest" description="Disordered" evidence="8">
    <location>
        <begin position="232"/>
        <end position="266"/>
    </location>
</feature>
<dbReference type="EMBL" id="CP064942">
    <property type="protein sequence ID" value="QPH54574.1"/>
    <property type="molecule type" value="Genomic_DNA"/>
</dbReference>
<dbReference type="Gene3D" id="2.40.440.10">
    <property type="entry name" value="L,D-transpeptidase catalytic domain-like"/>
    <property type="match status" value="1"/>
</dbReference>
<dbReference type="SUPFAM" id="SSF141523">
    <property type="entry name" value="L,D-transpeptidase catalytic domain-like"/>
    <property type="match status" value="1"/>
</dbReference>
<dbReference type="KEGG" id="poz:I0K15_01975"/>
<dbReference type="InterPro" id="IPR002477">
    <property type="entry name" value="Peptidoglycan-bd-like"/>
</dbReference>
<evidence type="ECO:0000313" key="10">
    <source>
        <dbReference type="EMBL" id="QPH54574.1"/>
    </source>
</evidence>
<evidence type="ECO:0000259" key="9">
    <source>
        <dbReference type="PROSITE" id="PS52029"/>
    </source>
</evidence>
<keyword evidence="5 7" id="KW-0573">Peptidoglycan synthesis</keyword>
<evidence type="ECO:0000256" key="1">
    <source>
        <dbReference type="ARBA" id="ARBA00004752"/>
    </source>
</evidence>
<comment type="pathway">
    <text evidence="1 7">Cell wall biogenesis; peptidoglycan biosynthesis.</text>
</comment>
<keyword evidence="4 7" id="KW-0133">Cell shape</keyword>
<proteinExistence type="inferred from homology"/>
<sequence>MALLSTATPMAGQGQESAIEAPLEASLTAEEAPAPAPEPVWPELAELLQASDSVEIEAFYAARDYAPLFTTPDAAAARALSEAMARQGEHGLPVDTDAIDRIARHVEVAYDGGAAPESELALAEAYLDFVRTRLVGIVQPNALSENIHVFPEDIDAVAELMALAEANQPAQHVLSVAPQRDGYMELVRALRDLRALVASGGWVGEEIPGGGAIELGESDPRVPAIRARLASMGDYTPPEPGTVQPDYTVSSDNDDLPLEGDPGEAANADLGDALPVAASTAEPVDPMTSEVMDPVTEAALKDFQRRHGLNDDGVIGPKTLAALNTTAEERLAQILVNLERVRWTDWNDDERHIYVNMPDYRMWLREGEEEIFTTRVVIGKARHQTVEFSDTMTHMVVNPTWTVPRSIATEEILPQLRENPNYLNENNMSLIDDGTGIWTPEDTSIINWQVFSEDFFPWWIRQGPGPGNALGNVKFMFPNQFAIYLHDTPSRSLFARDARAFSHGCVRVADPRGLAEVLLRAQTADPMALFDRYRATGRETQVNLEQRVPVHLDYRTVWQDEEGVLQFRQDVYGRDALVLDALEAEGVQLLLGQG</sequence>
<dbReference type="InterPro" id="IPR052905">
    <property type="entry name" value="LD-transpeptidase_YkuD-like"/>
</dbReference>
<dbReference type="RefSeq" id="WP_196103783.1">
    <property type="nucleotide sequence ID" value="NZ_CP064942.1"/>
</dbReference>
<dbReference type="Pfam" id="PF03734">
    <property type="entry name" value="YkuD"/>
    <property type="match status" value="1"/>
</dbReference>
<dbReference type="GO" id="GO:0004180">
    <property type="term" value="F:carboxypeptidase activity"/>
    <property type="evidence" value="ECO:0007669"/>
    <property type="project" value="UniProtKB-ARBA"/>
</dbReference>
<name>A0A7S9LSZ7_9RHOB</name>
<evidence type="ECO:0000256" key="8">
    <source>
        <dbReference type="SAM" id="MobiDB-lite"/>
    </source>
</evidence>
<dbReference type="Gene3D" id="1.10.101.10">
    <property type="entry name" value="PGBD-like superfamily/PGBD"/>
    <property type="match status" value="1"/>
</dbReference>
<evidence type="ECO:0000256" key="7">
    <source>
        <dbReference type="PROSITE-ProRule" id="PRU01373"/>
    </source>
</evidence>
<dbReference type="SUPFAM" id="SSF47090">
    <property type="entry name" value="PGBD-like"/>
    <property type="match status" value="1"/>
</dbReference>
<evidence type="ECO:0000256" key="4">
    <source>
        <dbReference type="ARBA" id="ARBA00022960"/>
    </source>
</evidence>
<evidence type="ECO:0000256" key="5">
    <source>
        <dbReference type="ARBA" id="ARBA00022984"/>
    </source>
</evidence>
<dbReference type="GO" id="GO:0071555">
    <property type="term" value="P:cell wall organization"/>
    <property type="evidence" value="ECO:0007669"/>
    <property type="project" value="UniProtKB-UniRule"/>
</dbReference>
<accession>A0A7S9LSZ7</accession>
<feature type="active site" description="Proton donor/acceptor" evidence="7">
    <location>
        <position position="486"/>
    </location>
</feature>
<dbReference type="Proteomes" id="UP000594800">
    <property type="component" value="Chromosome"/>
</dbReference>
<feature type="active site" description="Nucleophile" evidence="7">
    <location>
        <position position="505"/>
    </location>
</feature>
<comment type="similarity">
    <text evidence="2">Belongs to the YkuD family.</text>
</comment>
<keyword evidence="11" id="KW-1185">Reference proteome</keyword>
<organism evidence="10 11">
    <name type="scientific">Pontivivens ytuae</name>
    <dbReference type="NCBI Taxonomy" id="2789856"/>
    <lineage>
        <taxon>Bacteria</taxon>
        <taxon>Pseudomonadati</taxon>
        <taxon>Pseudomonadota</taxon>
        <taxon>Alphaproteobacteria</taxon>
        <taxon>Rhodobacterales</taxon>
        <taxon>Paracoccaceae</taxon>
        <taxon>Pontivivens</taxon>
    </lineage>
</organism>
<evidence type="ECO:0000313" key="11">
    <source>
        <dbReference type="Proteomes" id="UP000594800"/>
    </source>
</evidence>
<dbReference type="Pfam" id="PF01471">
    <property type="entry name" value="PG_binding_1"/>
    <property type="match status" value="1"/>
</dbReference>
<dbReference type="GO" id="GO:0016740">
    <property type="term" value="F:transferase activity"/>
    <property type="evidence" value="ECO:0007669"/>
    <property type="project" value="UniProtKB-KW"/>
</dbReference>
<feature type="compositionally biased region" description="Acidic residues" evidence="8">
    <location>
        <begin position="252"/>
        <end position="262"/>
    </location>
</feature>
<dbReference type="GO" id="GO:0008360">
    <property type="term" value="P:regulation of cell shape"/>
    <property type="evidence" value="ECO:0007669"/>
    <property type="project" value="UniProtKB-UniRule"/>
</dbReference>
<dbReference type="PANTHER" id="PTHR41533:SF2">
    <property type="entry name" value="BLR7131 PROTEIN"/>
    <property type="match status" value="1"/>
</dbReference>
<evidence type="ECO:0000256" key="3">
    <source>
        <dbReference type="ARBA" id="ARBA00022679"/>
    </source>
</evidence>
<keyword evidence="3" id="KW-0808">Transferase</keyword>
<dbReference type="CDD" id="cd16913">
    <property type="entry name" value="YkuD_like"/>
    <property type="match status" value="1"/>
</dbReference>
<dbReference type="InterPro" id="IPR038063">
    <property type="entry name" value="Transpep_catalytic_dom"/>
</dbReference>
<dbReference type="UniPathway" id="UPA00219"/>
<dbReference type="InterPro" id="IPR005490">
    <property type="entry name" value="LD_TPept_cat_dom"/>
</dbReference>
<protein>
    <submittedName>
        <fullName evidence="10">L,D-transpeptidase family protein</fullName>
    </submittedName>
</protein>
<keyword evidence="6 7" id="KW-0961">Cell wall biogenesis/degradation</keyword>
<feature type="domain" description="L,D-TPase catalytic" evidence="9">
    <location>
        <begin position="351"/>
        <end position="530"/>
    </location>
</feature>
<dbReference type="InterPro" id="IPR045380">
    <property type="entry name" value="LD_TPept_scaffold_dom"/>
</dbReference>
<gene>
    <name evidence="10" type="ORF">I0K15_01975</name>
</gene>
<dbReference type="AlphaFoldDB" id="A0A7S9LSZ7"/>
<dbReference type="GO" id="GO:0009252">
    <property type="term" value="P:peptidoglycan biosynthetic process"/>
    <property type="evidence" value="ECO:0007669"/>
    <property type="project" value="UniProtKB-UniPathway"/>
</dbReference>
<dbReference type="InterPro" id="IPR036365">
    <property type="entry name" value="PGBD-like_sf"/>
</dbReference>
<dbReference type="InterPro" id="IPR036366">
    <property type="entry name" value="PGBDSf"/>
</dbReference>
<dbReference type="Pfam" id="PF20142">
    <property type="entry name" value="Scaffold"/>
    <property type="match status" value="1"/>
</dbReference>